<gene>
    <name evidence="3" type="ORF">K3181_04215</name>
</gene>
<dbReference type="InterPro" id="IPR007039">
    <property type="entry name" value="TrbC/VirB2"/>
</dbReference>
<dbReference type="Pfam" id="PF04956">
    <property type="entry name" value="TrbC"/>
    <property type="match status" value="1"/>
</dbReference>
<protein>
    <submittedName>
        <fullName evidence="3">TrbC/VirB2 family protein</fullName>
    </submittedName>
</protein>
<keyword evidence="2" id="KW-1133">Transmembrane helix</keyword>
<name>A0ABS7JSM1_9SPHN</name>
<comment type="caution">
    <text evidence="3">The sequence shown here is derived from an EMBL/GenBank/DDBJ whole genome shotgun (WGS) entry which is preliminary data.</text>
</comment>
<dbReference type="EMBL" id="JAIGNU010000001">
    <property type="protein sequence ID" value="MBX7500640.1"/>
    <property type="molecule type" value="Genomic_DNA"/>
</dbReference>
<feature type="region of interest" description="Disordered" evidence="1">
    <location>
        <begin position="80"/>
        <end position="116"/>
    </location>
</feature>
<evidence type="ECO:0000313" key="3">
    <source>
        <dbReference type="EMBL" id="MBX7500640.1"/>
    </source>
</evidence>
<proteinExistence type="predicted"/>
<dbReference type="RefSeq" id="WP_221601073.1">
    <property type="nucleotide sequence ID" value="NZ_JAIGNU010000001.1"/>
</dbReference>
<evidence type="ECO:0000256" key="2">
    <source>
        <dbReference type="SAM" id="Phobius"/>
    </source>
</evidence>
<dbReference type="Proteomes" id="UP000782554">
    <property type="component" value="Unassembled WGS sequence"/>
</dbReference>
<keyword evidence="2" id="KW-0472">Membrane</keyword>
<reference evidence="3 4" key="1">
    <citation type="submission" date="2021-08" db="EMBL/GenBank/DDBJ databases">
        <title>Comparative Genomics Analysis of the Genus Qipengyuania Reveals Extensive Genetic Diversity and Metabolic Versatility, Including the Description of Fifteen Novel Species.</title>
        <authorList>
            <person name="Liu Y."/>
        </authorList>
    </citation>
    <scope>NUCLEOTIDE SEQUENCE [LARGE SCALE GENOMIC DNA]</scope>
    <source>
        <strain evidence="3 4">YG27</strain>
    </source>
</reference>
<evidence type="ECO:0000256" key="1">
    <source>
        <dbReference type="SAM" id="MobiDB-lite"/>
    </source>
</evidence>
<feature type="transmembrane region" description="Helical" evidence="2">
    <location>
        <begin position="42"/>
        <end position="59"/>
    </location>
</feature>
<organism evidence="3 4">
    <name type="scientific">Qipengyuania mesophila</name>
    <dbReference type="NCBI Taxonomy" id="2867246"/>
    <lineage>
        <taxon>Bacteria</taxon>
        <taxon>Pseudomonadati</taxon>
        <taxon>Pseudomonadota</taxon>
        <taxon>Alphaproteobacteria</taxon>
        <taxon>Sphingomonadales</taxon>
        <taxon>Erythrobacteraceae</taxon>
        <taxon>Qipengyuania</taxon>
    </lineage>
</organism>
<keyword evidence="4" id="KW-1185">Reference proteome</keyword>
<feature type="transmembrane region" description="Helical" evidence="2">
    <location>
        <begin position="6"/>
        <end position="30"/>
    </location>
</feature>
<sequence>MVEALLWISELLTGAVAVSIATLAVAFTGISMLRGRVPYQRGAMVVIGCFIVFGARFVAEGLSGLADYQTEPVISRTSVDQPPLFAAPDTGDRRNDLYPGAAIPDATSSVGEGGVR</sequence>
<keyword evidence="2" id="KW-0812">Transmembrane</keyword>
<evidence type="ECO:0000313" key="4">
    <source>
        <dbReference type="Proteomes" id="UP000782554"/>
    </source>
</evidence>
<accession>A0ABS7JSM1</accession>